<feature type="transmembrane region" description="Helical" evidence="1">
    <location>
        <begin position="159"/>
        <end position="177"/>
    </location>
</feature>
<organism evidence="3 4">
    <name type="scientific">Pelobium manganitolerans</name>
    <dbReference type="NCBI Taxonomy" id="1842495"/>
    <lineage>
        <taxon>Bacteria</taxon>
        <taxon>Pseudomonadati</taxon>
        <taxon>Bacteroidota</taxon>
        <taxon>Sphingobacteriia</taxon>
        <taxon>Sphingobacteriales</taxon>
        <taxon>Sphingobacteriaceae</taxon>
        <taxon>Pelobium</taxon>
    </lineage>
</organism>
<feature type="transmembrane region" description="Helical" evidence="1">
    <location>
        <begin position="60"/>
        <end position="83"/>
    </location>
</feature>
<feature type="transmembrane region" description="Helical" evidence="1">
    <location>
        <begin position="197"/>
        <end position="219"/>
    </location>
</feature>
<gene>
    <name evidence="3" type="ORF">BCY91_01730</name>
</gene>
<dbReference type="GO" id="GO:0080120">
    <property type="term" value="P:CAAX-box protein maturation"/>
    <property type="evidence" value="ECO:0007669"/>
    <property type="project" value="UniProtKB-ARBA"/>
</dbReference>
<evidence type="ECO:0000313" key="3">
    <source>
        <dbReference type="EMBL" id="RKD20363.1"/>
    </source>
</evidence>
<protein>
    <recommendedName>
        <fullName evidence="2">CAAX prenyl protease 2/Lysostaphin resistance protein A-like domain-containing protein</fullName>
    </recommendedName>
</protein>
<comment type="caution">
    <text evidence="3">The sequence shown here is derived from an EMBL/GenBank/DDBJ whole genome shotgun (WGS) entry which is preliminary data.</text>
</comment>
<dbReference type="GO" id="GO:0004175">
    <property type="term" value="F:endopeptidase activity"/>
    <property type="evidence" value="ECO:0007669"/>
    <property type="project" value="UniProtKB-ARBA"/>
</dbReference>
<dbReference type="Pfam" id="PF02517">
    <property type="entry name" value="Rce1-like"/>
    <property type="match status" value="1"/>
</dbReference>
<feature type="transmembrane region" description="Helical" evidence="1">
    <location>
        <begin position="278"/>
        <end position="295"/>
    </location>
</feature>
<evidence type="ECO:0000256" key="1">
    <source>
        <dbReference type="SAM" id="Phobius"/>
    </source>
</evidence>
<keyword evidence="1" id="KW-0812">Transmembrane</keyword>
<sequence length="307" mass="34409">MPAMQKSSAYHPVMQLLFLVLCCIVGAVIFSIIWLLCYFAMGQSVDFASLANANTMDIGFLRALQISSSLGMFVAAPIAFAYINEVKPAQYLYLNKVAPATLFVLVFVLMLCATPLLEWLALVNQKMQLPHALKDLEIWMRAKETEAAMLTKKLLVMHNYSDLAINLLMIAIIPAVGEELFFRGGLQNIFGQWFKNPHIAIWLTAIVFSAIHVQFFGFFPRMFLGALFGYLLVYSGSIYLPMLGHFINNGSAVIMAFVIQRQGGKLDNLEEINAFNSYAYLISAILTLVLLFYFIKSAKQLDEQQLG</sequence>
<feature type="transmembrane region" description="Helical" evidence="1">
    <location>
        <begin position="231"/>
        <end position="258"/>
    </location>
</feature>
<keyword evidence="1" id="KW-0472">Membrane</keyword>
<feature type="domain" description="CAAX prenyl protease 2/Lysostaphin resistance protein A-like" evidence="2">
    <location>
        <begin position="163"/>
        <end position="250"/>
    </location>
</feature>
<dbReference type="AlphaFoldDB" id="A0A419SCC9"/>
<feature type="transmembrane region" description="Helical" evidence="1">
    <location>
        <begin position="16"/>
        <end position="39"/>
    </location>
</feature>
<dbReference type="PANTHER" id="PTHR36435:SF1">
    <property type="entry name" value="CAAX AMINO TERMINAL PROTEASE FAMILY PROTEIN"/>
    <property type="match status" value="1"/>
</dbReference>
<dbReference type="InterPro" id="IPR003675">
    <property type="entry name" value="Rce1/LyrA-like_dom"/>
</dbReference>
<reference evidence="3 4" key="1">
    <citation type="submission" date="2016-07" db="EMBL/GenBank/DDBJ databases">
        <title>Genome of Pelobium manganitolerans.</title>
        <authorList>
            <person name="Wu S."/>
            <person name="Wang G."/>
        </authorList>
    </citation>
    <scope>NUCLEOTIDE SEQUENCE [LARGE SCALE GENOMIC DNA]</scope>
    <source>
        <strain evidence="3 4">YS-25</strain>
    </source>
</reference>
<feature type="transmembrane region" description="Helical" evidence="1">
    <location>
        <begin position="103"/>
        <end position="123"/>
    </location>
</feature>
<keyword evidence="1" id="KW-1133">Transmembrane helix</keyword>
<keyword evidence="4" id="KW-1185">Reference proteome</keyword>
<dbReference type="OrthoDB" id="1523022at2"/>
<accession>A0A419SCC9</accession>
<dbReference type="InterPro" id="IPR052710">
    <property type="entry name" value="CAAX_protease"/>
</dbReference>
<dbReference type="Proteomes" id="UP000283433">
    <property type="component" value="Unassembled WGS sequence"/>
</dbReference>
<name>A0A419SCC9_9SPHI</name>
<proteinExistence type="predicted"/>
<evidence type="ECO:0000313" key="4">
    <source>
        <dbReference type="Proteomes" id="UP000283433"/>
    </source>
</evidence>
<dbReference type="EMBL" id="MBTA01000001">
    <property type="protein sequence ID" value="RKD20363.1"/>
    <property type="molecule type" value="Genomic_DNA"/>
</dbReference>
<dbReference type="PANTHER" id="PTHR36435">
    <property type="entry name" value="SLR1288 PROTEIN"/>
    <property type="match status" value="1"/>
</dbReference>
<evidence type="ECO:0000259" key="2">
    <source>
        <dbReference type="Pfam" id="PF02517"/>
    </source>
</evidence>